<evidence type="ECO:0000313" key="3">
    <source>
        <dbReference type="EMBL" id="MCY9606062.1"/>
    </source>
</evidence>
<reference evidence="4 5" key="1">
    <citation type="submission" date="2019-07" db="EMBL/GenBank/DDBJ databases">
        <title>Paenibacillus thiaminolyticus NRRL B-4156.</title>
        <authorList>
            <person name="Hehnly C."/>
            <person name="Zhang L."/>
        </authorList>
    </citation>
    <scope>NUCLEOTIDE SEQUENCE [LARGE SCALE GENOMIC DNA]</scope>
    <source>
        <strain evidence="4 5">NRRL B-4156</strain>
    </source>
</reference>
<dbReference type="Proteomes" id="UP000315377">
    <property type="component" value="Chromosome"/>
</dbReference>
<sequence>MRKWVMGFLAGALFVSGIGFAASEFTANAGIKALADKPASMKGQSILPAQELAGTMGDQVGIDDGSIKLDAKPGKEQPGRRSGGSDGRQFKSLPLTHTVNDVEVTIHSIRVTEQNTDFEVTIKNNSDLESVTLRLDEVKAEANSGVKGKSAEAVEAAADNPDFMDKAIRQQKELHGWVRHQGLKDRDIANLSFRLALKGTKETRSYHFLIDCTKLKFRTL</sequence>
<feature type="region of interest" description="Disordered" evidence="1">
    <location>
        <begin position="63"/>
        <end position="92"/>
    </location>
</feature>
<keyword evidence="6" id="KW-1185">Reference proteome</keyword>
<evidence type="ECO:0000313" key="6">
    <source>
        <dbReference type="Proteomes" id="UP001209276"/>
    </source>
</evidence>
<protein>
    <submittedName>
        <fullName evidence="4">Uncharacterized protein</fullName>
    </submittedName>
</protein>
<name>A0AAP9J0Q9_PANTH</name>
<feature type="signal peptide" evidence="2">
    <location>
        <begin position="1"/>
        <end position="21"/>
    </location>
</feature>
<feature type="chain" id="PRO_5042974432" evidence="2">
    <location>
        <begin position="22"/>
        <end position="220"/>
    </location>
</feature>
<feature type="compositionally biased region" description="Basic and acidic residues" evidence="1">
    <location>
        <begin position="65"/>
        <end position="79"/>
    </location>
</feature>
<evidence type="ECO:0000313" key="4">
    <source>
        <dbReference type="EMBL" id="QDM43687.1"/>
    </source>
</evidence>
<dbReference type="GeneID" id="76996182"/>
<dbReference type="EMBL" id="JAMDMM010000007">
    <property type="protein sequence ID" value="MCY9606062.1"/>
    <property type="molecule type" value="Genomic_DNA"/>
</dbReference>
<evidence type="ECO:0000256" key="1">
    <source>
        <dbReference type="SAM" id="MobiDB-lite"/>
    </source>
</evidence>
<gene>
    <name evidence="4" type="ORF">FLT43_09385</name>
    <name evidence="3" type="ORF">M5W83_02560</name>
</gene>
<keyword evidence="2" id="KW-0732">Signal</keyword>
<dbReference type="EMBL" id="CP041405">
    <property type="protein sequence ID" value="QDM43687.1"/>
    <property type="molecule type" value="Genomic_DNA"/>
</dbReference>
<dbReference type="RefSeq" id="WP_087445445.1">
    <property type="nucleotide sequence ID" value="NZ_CABMNB010000047.1"/>
</dbReference>
<evidence type="ECO:0000313" key="5">
    <source>
        <dbReference type="Proteomes" id="UP000315377"/>
    </source>
</evidence>
<organism evidence="4 5">
    <name type="scientific">Paenibacillus thiaminolyticus</name>
    <name type="common">Bacillus thiaminolyticus</name>
    <dbReference type="NCBI Taxonomy" id="49283"/>
    <lineage>
        <taxon>Bacteria</taxon>
        <taxon>Bacillati</taxon>
        <taxon>Bacillota</taxon>
        <taxon>Bacilli</taxon>
        <taxon>Bacillales</taxon>
        <taxon>Paenibacillaceae</taxon>
        <taxon>Paenibacillus</taxon>
    </lineage>
</organism>
<dbReference type="AlphaFoldDB" id="A0AAP9J0Q9"/>
<proteinExistence type="predicted"/>
<evidence type="ECO:0000256" key="2">
    <source>
        <dbReference type="SAM" id="SignalP"/>
    </source>
</evidence>
<dbReference type="Proteomes" id="UP001209276">
    <property type="component" value="Unassembled WGS sequence"/>
</dbReference>
<reference evidence="3 6" key="2">
    <citation type="submission" date="2022-05" db="EMBL/GenBank/DDBJ databases">
        <title>Genome Sequencing of Bee-Associated Microbes.</title>
        <authorList>
            <person name="Dunlap C."/>
        </authorList>
    </citation>
    <scope>NUCLEOTIDE SEQUENCE [LARGE SCALE GENOMIC DNA]</scope>
    <source>
        <strain evidence="3 6">NRRL B-14613</strain>
    </source>
</reference>
<accession>A0AAP9J0Q9</accession>